<dbReference type="HOGENOM" id="CLU_035188_0_0_11"/>
<sequence length="353" mass="38126">MVQRVLVGMSGGVDSSVTAYLLLRQGYEVVGATMNLYDPGRLGVPDVRDGESNDLEDARSVANRLGIAHHVLDFGCEFENNVVRPFAQAYADGLTPNPCIACNRHLKFGLMLKAARELGCDGIATGHYARIAQRLDGRFVLMKGLDDAKDQAYVLYHMTQDQLAHTVLPLGEYTKQQVRAIAAEQGFANARKHESQDICFVPDGDYVGFLERYAGLVPEPGDVLDENGAVLGQHRGAIRYTLGQRKGIGIASTQALYVTAKDMAANTITMGPADALLADGCTVGNWNWILPDEGPVHAMVKTHYRQKPHGAMVVPQEDGTVRFDFDEPSRLAAPGQSAVAYIGDTVLGGGIVL</sequence>
<keyword evidence="3 10" id="KW-0819">tRNA processing</keyword>
<evidence type="ECO:0000256" key="5">
    <source>
        <dbReference type="ARBA" id="ARBA00022840"/>
    </source>
</evidence>
<evidence type="ECO:0000313" key="14">
    <source>
        <dbReference type="Proteomes" id="UP000002026"/>
    </source>
</evidence>
<dbReference type="eggNOG" id="COG0482">
    <property type="taxonomic scope" value="Bacteria"/>
</dbReference>
<evidence type="ECO:0000256" key="1">
    <source>
        <dbReference type="ARBA" id="ARBA00022555"/>
    </source>
</evidence>
<dbReference type="GO" id="GO:0005524">
    <property type="term" value="F:ATP binding"/>
    <property type="evidence" value="ECO:0007669"/>
    <property type="project" value="UniProtKB-KW"/>
</dbReference>
<keyword evidence="10" id="KW-0963">Cytoplasm</keyword>
<keyword evidence="1 10" id="KW-0820">tRNA-binding</keyword>
<dbReference type="Proteomes" id="UP000002026">
    <property type="component" value="Chromosome"/>
</dbReference>
<feature type="binding site" evidence="10">
    <location>
        <position position="34"/>
    </location>
    <ligand>
        <name>ATP</name>
        <dbReference type="ChEBI" id="CHEBI:30616"/>
    </ligand>
</feature>
<dbReference type="InterPro" id="IPR046884">
    <property type="entry name" value="MnmA-like_central"/>
</dbReference>
<dbReference type="EC" id="2.8.1.13" evidence="10"/>
<dbReference type="PANTHER" id="PTHR11933:SF5">
    <property type="entry name" value="MITOCHONDRIAL TRNA-SPECIFIC 2-THIOURIDYLASE 1"/>
    <property type="match status" value="1"/>
</dbReference>
<organism evidence="13 14">
    <name type="scientific">Slackia heliotrinireducens (strain ATCC 29202 / DSM 20476 / NCTC 11029 / RHS 1)</name>
    <name type="common">Peptococcus heliotrinreducens</name>
    <dbReference type="NCBI Taxonomy" id="471855"/>
    <lineage>
        <taxon>Bacteria</taxon>
        <taxon>Bacillati</taxon>
        <taxon>Actinomycetota</taxon>
        <taxon>Coriobacteriia</taxon>
        <taxon>Eggerthellales</taxon>
        <taxon>Eggerthellaceae</taxon>
        <taxon>Slackia</taxon>
    </lineage>
</organism>
<feature type="domain" description="tRNA-specific 2-thiouridylase MnmA-like C-terminal" evidence="11">
    <location>
        <begin position="279"/>
        <end position="352"/>
    </location>
</feature>
<evidence type="ECO:0000256" key="10">
    <source>
        <dbReference type="HAMAP-Rule" id="MF_00144"/>
    </source>
</evidence>
<keyword evidence="13" id="KW-0489">Methyltransferase</keyword>
<gene>
    <name evidence="10" type="primary">mnmA</name>
    <name evidence="13" type="ordered locus">Shel_04820</name>
</gene>
<evidence type="ECO:0000259" key="12">
    <source>
        <dbReference type="Pfam" id="PF20259"/>
    </source>
</evidence>
<evidence type="ECO:0000256" key="3">
    <source>
        <dbReference type="ARBA" id="ARBA00022694"/>
    </source>
</evidence>
<dbReference type="AlphaFoldDB" id="C7N321"/>
<evidence type="ECO:0000256" key="8">
    <source>
        <dbReference type="ARBA" id="ARBA00051542"/>
    </source>
</evidence>
<feature type="binding site" evidence="10">
    <location>
        <begin position="8"/>
        <end position="15"/>
    </location>
    <ligand>
        <name>ATP</name>
        <dbReference type="ChEBI" id="CHEBI:30616"/>
    </ligand>
</feature>
<comment type="caution">
    <text evidence="10">Lacks conserved residue(s) required for the propagation of feature annotation.</text>
</comment>
<dbReference type="HAMAP" id="MF_00144">
    <property type="entry name" value="tRNA_thiouridyl_MnmA"/>
    <property type="match status" value="1"/>
</dbReference>
<dbReference type="InterPro" id="IPR046885">
    <property type="entry name" value="MnmA-like_C"/>
</dbReference>
<dbReference type="EMBL" id="CP001684">
    <property type="protein sequence ID" value="ACV21542.1"/>
    <property type="molecule type" value="Genomic_DNA"/>
</dbReference>
<keyword evidence="5 10" id="KW-0067">ATP-binding</keyword>
<feature type="active site" description="Cysteine persulfide intermediate" evidence="10">
    <location>
        <position position="199"/>
    </location>
</feature>
<dbReference type="GO" id="GO:0008168">
    <property type="term" value="F:methyltransferase activity"/>
    <property type="evidence" value="ECO:0007669"/>
    <property type="project" value="UniProtKB-KW"/>
</dbReference>
<keyword evidence="14" id="KW-1185">Reference proteome</keyword>
<comment type="subcellular location">
    <subcellularLocation>
        <location evidence="10">Cytoplasm</location>
    </subcellularLocation>
</comment>
<protein>
    <recommendedName>
        <fullName evidence="10">tRNA-specific 2-thiouridylase MnmA</fullName>
        <ecNumber evidence="10">2.8.1.13</ecNumber>
    </recommendedName>
</protein>
<dbReference type="InterPro" id="IPR014729">
    <property type="entry name" value="Rossmann-like_a/b/a_fold"/>
</dbReference>
<dbReference type="GO" id="GO:0000049">
    <property type="term" value="F:tRNA binding"/>
    <property type="evidence" value="ECO:0007669"/>
    <property type="project" value="UniProtKB-KW"/>
</dbReference>
<dbReference type="Pfam" id="PF03054">
    <property type="entry name" value="tRNA_Me_trans"/>
    <property type="match status" value="1"/>
</dbReference>
<comment type="function">
    <text evidence="9 10">Catalyzes the 2-thiolation of uridine at the wobble position (U34) of tRNA, leading to the formation of s(2)U34.</text>
</comment>
<dbReference type="SUPFAM" id="SSF52402">
    <property type="entry name" value="Adenine nucleotide alpha hydrolases-like"/>
    <property type="match status" value="1"/>
</dbReference>
<dbReference type="Pfam" id="PF20258">
    <property type="entry name" value="tRNA_Me_trans_C"/>
    <property type="match status" value="1"/>
</dbReference>
<evidence type="ECO:0000256" key="6">
    <source>
        <dbReference type="ARBA" id="ARBA00022884"/>
    </source>
</evidence>
<keyword evidence="7 10" id="KW-1015">Disulfide bond</keyword>
<evidence type="ECO:0000256" key="2">
    <source>
        <dbReference type="ARBA" id="ARBA00022679"/>
    </source>
</evidence>
<feature type="domain" description="tRNA-specific 2-thiouridylase MnmA-like central" evidence="12">
    <location>
        <begin position="209"/>
        <end position="271"/>
    </location>
</feature>
<comment type="similarity">
    <text evidence="10">Belongs to the MnmA/TRMU family.</text>
</comment>
<proteinExistence type="inferred from homology"/>
<dbReference type="NCBIfam" id="TIGR00420">
    <property type="entry name" value="trmU"/>
    <property type="match status" value="1"/>
</dbReference>
<dbReference type="RefSeq" id="WP_012797647.1">
    <property type="nucleotide sequence ID" value="NC_013165.1"/>
</dbReference>
<dbReference type="Gene3D" id="3.40.50.620">
    <property type="entry name" value="HUPs"/>
    <property type="match status" value="1"/>
</dbReference>
<feature type="site" description="Interaction with tRNA" evidence="10">
    <location>
        <position position="127"/>
    </location>
</feature>
<dbReference type="GO" id="GO:0103016">
    <property type="term" value="F:tRNA-uridine 2-sulfurtransferase activity"/>
    <property type="evidence" value="ECO:0007669"/>
    <property type="project" value="UniProtKB-EC"/>
</dbReference>
<dbReference type="GO" id="GO:0005737">
    <property type="term" value="C:cytoplasm"/>
    <property type="evidence" value="ECO:0007669"/>
    <property type="project" value="UniProtKB-SubCell"/>
</dbReference>
<evidence type="ECO:0000259" key="11">
    <source>
        <dbReference type="Pfam" id="PF20258"/>
    </source>
</evidence>
<dbReference type="CDD" id="cd01998">
    <property type="entry name" value="MnmA_TRMU-like"/>
    <property type="match status" value="1"/>
</dbReference>
<feature type="site" description="Interaction with tRNA" evidence="10">
    <location>
        <position position="336"/>
    </location>
</feature>
<keyword evidence="2 10" id="KW-0808">Transferase</keyword>
<dbReference type="InterPro" id="IPR004506">
    <property type="entry name" value="MnmA-like"/>
</dbReference>
<feature type="disulfide bond" description="Alternate" evidence="10">
    <location>
        <begin position="102"/>
        <end position="199"/>
    </location>
</feature>
<feature type="active site" description="Nucleophile" evidence="10">
    <location>
        <position position="102"/>
    </location>
</feature>
<accession>C7N321</accession>
<name>C7N321_SLAHD</name>
<evidence type="ECO:0000313" key="13">
    <source>
        <dbReference type="EMBL" id="ACV21542.1"/>
    </source>
</evidence>
<dbReference type="NCBIfam" id="NF001138">
    <property type="entry name" value="PRK00143.1"/>
    <property type="match status" value="1"/>
</dbReference>
<dbReference type="STRING" id="471855.Shel_04820"/>
<reference evidence="13 14" key="1">
    <citation type="journal article" date="2009" name="Stand. Genomic Sci.">
        <title>Complete genome sequence of Slackia heliotrinireducens type strain (RHS 1).</title>
        <authorList>
            <person name="Pukall R."/>
            <person name="Lapidus A."/>
            <person name="Nolan M."/>
            <person name="Copeland A."/>
            <person name="Glavina Del Rio T."/>
            <person name="Lucas S."/>
            <person name="Chen F."/>
            <person name="Tice H."/>
            <person name="Cheng J.F."/>
            <person name="Chertkov O."/>
            <person name="Bruce D."/>
            <person name="Goodwin L."/>
            <person name="Kuske C."/>
            <person name="Brettin T."/>
            <person name="Detter J.C."/>
            <person name="Han C."/>
            <person name="Pitluck S."/>
            <person name="Pati A."/>
            <person name="Mavrommatis K."/>
            <person name="Ivanova N."/>
            <person name="Ovchinnikova G."/>
            <person name="Chen A."/>
            <person name="Palaniappan K."/>
            <person name="Schneider S."/>
            <person name="Rohde M."/>
            <person name="Chain P."/>
            <person name="D'haeseleer P."/>
            <person name="Goker M."/>
            <person name="Bristow J."/>
            <person name="Eisen J.A."/>
            <person name="Markowitz V."/>
            <person name="Kyrpides N.C."/>
            <person name="Klenk H.P."/>
            <person name="Hugenholtz P."/>
        </authorList>
    </citation>
    <scope>NUCLEOTIDE SEQUENCE [LARGE SCALE GENOMIC DNA]</scope>
    <source>
        <strain evidence="14">ATCC 29202 / DSM 20476 / NCTC 11029 / RHS 1</strain>
    </source>
</reference>
<dbReference type="GO" id="GO:0032259">
    <property type="term" value="P:methylation"/>
    <property type="evidence" value="ECO:0007669"/>
    <property type="project" value="UniProtKB-KW"/>
</dbReference>
<dbReference type="GO" id="GO:0002143">
    <property type="term" value="P:tRNA wobble position uridine thiolation"/>
    <property type="evidence" value="ECO:0007669"/>
    <property type="project" value="TreeGrafter"/>
</dbReference>
<dbReference type="InterPro" id="IPR023382">
    <property type="entry name" value="MnmA-like_central_sf"/>
</dbReference>
<dbReference type="KEGG" id="shi:Shel_04820"/>
<feature type="binding site" evidence="10">
    <location>
        <position position="126"/>
    </location>
    <ligand>
        <name>ATP</name>
        <dbReference type="ChEBI" id="CHEBI:30616"/>
    </ligand>
</feature>
<dbReference type="Gene3D" id="2.30.30.280">
    <property type="entry name" value="Adenine nucleotide alpha hydrolases-like domains"/>
    <property type="match status" value="1"/>
</dbReference>
<evidence type="ECO:0000256" key="4">
    <source>
        <dbReference type="ARBA" id="ARBA00022741"/>
    </source>
</evidence>
<dbReference type="FunFam" id="2.30.30.280:FF:000001">
    <property type="entry name" value="tRNA-specific 2-thiouridylase MnmA"/>
    <property type="match status" value="1"/>
</dbReference>
<dbReference type="Gene3D" id="2.40.30.10">
    <property type="entry name" value="Translation factors"/>
    <property type="match status" value="1"/>
</dbReference>
<keyword evidence="4 10" id="KW-0547">Nucleotide-binding</keyword>
<dbReference type="Pfam" id="PF20259">
    <property type="entry name" value="tRNA_Me_trans_M"/>
    <property type="match status" value="1"/>
</dbReference>
<evidence type="ECO:0000256" key="7">
    <source>
        <dbReference type="ARBA" id="ARBA00023157"/>
    </source>
</evidence>
<evidence type="ECO:0000256" key="9">
    <source>
        <dbReference type="ARBA" id="ARBA00056575"/>
    </source>
</evidence>
<dbReference type="FunFam" id="3.40.50.620:FF:000115">
    <property type="entry name" value="tRNA-specific 2-thiouridylase MnmA"/>
    <property type="match status" value="1"/>
</dbReference>
<feature type="region of interest" description="Interaction with tRNA" evidence="10">
    <location>
        <begin position="149"/>
        <end position="151"/>
    </location>
</feature>
<keyword evidence="6 10" id="KW-0694">RNA-binding</keyword>
<comment type="catalytic activity">
    <reaction evidence="8 10">
        <text>S-sulfanyl-L-cysteinyl-[protein] + uridine(34) in tRNA + AH2 + ATP = 2-thiouridine(34) in tRNA + L-cysteinyl-[protein] + A + AMP + diphosphate + H(+)</text>
        <dbReference type="Rhea" id="RHEA:47032"/>
        <dbReference type="Rhea" id="RHEA-COMP:10131"/>
        <dbReference type="Rhea" id="RHEA-COMP:11726"/>
        <dbReference type="Rhea" id="RHEA-COMP:11727"/>
        <dbReference type="Rhea" id="RHEA-COMP:11728"/>
        <dbReference type="ChEBI" id="CHEBI:13193"/>
        <dbReference type="ChEBI" id="CHEBI:15378"/>
        <dbReference type="ChEBI" id="CHEBI:17499"/>
        <dbReference type="ChEBI" id="CHEBI:29950"/>
        <dbReference type="ChEBI" id="CHEBI:30616"/>
        <dbReference type="ChEBI" id="CHEBI:33019"/>
        <dbReference type="ChEBI" id="CHEBI:61963"/>
        <dbReference type="ChEBI" id="CHEBI:65315"/>
        <dbReference type="ChEBI" id="CHEBI:87170"/>
        <dbReference type="ChEBI" id="CHEBI:456215"/>
        <dbReference type="EC" id="2.8.1.13"/>
    </reaction>
</comment>
<dbReference type="PANTHER" id="PTHR11933">
    <property type="entry name" value="TRNA 5-METHYLAMINOMETHYL-2-THIOURIDYLATE -METHYLTRANSFERASE"/>
    <property type="match status" value="1"/>
</dbReference>